<dbReference type="Gene3D" id="3.30.70.20">
    <property type="match status" value="2"/>
</dbReference>
<dbReference type="InterPro" id="IPR017896">
    <property type="entry name" value="4Fe4S_Fe-S-bd"/>
</dbReference>
<keyword evidence="3" id="KW-0408">Iron</keyword>
<keyword evidence="4" id="KW-0411">Iron-sulfur</keyword>
<evidence type="ECO:0000256" key="1">
    <source>
        <dbReference type="ARBA" id="ARBA00022485"/>
    </source>
</evidence>
<dbReference type="InterPro" id="IPR017900">
    <property type="entry name" value="4Fe4S_Fe_S_CS"/>
</dbReference>
<dbReference type="Pfam" id="PF12797">
    <property type="entry name" value="Fer4_2"/>
    <property type="match status" value="1"/>
</dbReference>
<dbReference type="SUPFAM" id="SSF54862">
    <property type="entry name" value="4Fe-4S ferredoxins"/>
    <property type="match status" value="1"/>
</dbReference>
<dbReference type="CDD" id="cd10551">
    <property type="entry name" value="PsrB"/>
    <property type="match status" value="1"/>
</dbReference>
<evidence type="ECO:0000256" key="4">
    <source>
        <dbReference type="ARBA" id="ARBA00023014"/>
    </source>
</evidence>
<evidence type="ECO:0000256" key="3">
    <source>
        <dbReference type="ARBA" id="ARBA00023004"/>
    </source>
</evidence>
<keyword evidence="7" id="KW-1185">Reference proteome</keyword>
<dbReference type="EMBL" id="CP062310">
    <property type="protein sequence ID" value="QOJ79170.1"/>
    <property type="molecule type" value="Genomic_DNA"/>
</dbReference>
<proteinExistence type="predicted"/>
<dbReference type="KEGG" id="thel:IG193_01530"/>
<evidence type="ECO:0000259" key="5">
    <source>
        <dbReference type="PROSITE" id="PS51379"/>
    </source>
</evidence>
<accession>A0A7L9FH91</accession>
<feature type="domain" description="4Fe-4S ferredoxin-type" evidence="5">
    <location>
        <begin position="85"/>
        <end position="114"/>
    </location>
</feature>
<dbReference type="InterPro" id="IPR050954">
    <property type="entry name" value="ET_IronSulfur_Cluster-Binding"/>
</dbReference>
<gene>
    <name evidence="6" type="ORF">IG193_01530</name>
</gene>
<dbReference type="GO" id="GO:0051539">
    <property type="term" value="F:4 iron, 4 sulfur cluster binding"/>
    <property type="evidence" value="ECO:0007669"/>
    <property type="project" value="UniProtKB-KW"/>
</dbReference>
<dbReference type="PROSITE" id="PS51379">
    <property type="entry name" value="4FE4S_FER_2"/>
    <property type="match status" value="3"/>
</dbReference>
<dbReference type="GeneID" id="59148536"/>
<name>A0A7L9FH91_9CREN</name>
<dbReference type="PANTHER" id="PTHR43177:SF3">
    <property type="entry name" value="PROTEIN NRFC HOMOLOG"/>
    <property type="match status" value="1"/>
</dbReference>
<dbReference type="PROSITE" id="PS00198">
    <property type="entry name" value="4FE4S_FER_1"/>
    <property type="match status" value="1"/>
</dbReference>
<evidence type="ECO:0000313" key="6">
    <source>
        <dbReference type="EMBL" id="QOJ79170.1"/>
    </source>
</evidence>
<evidence type="ECO:0000313" key="7">
    <source>
        <dbReference type="Proteomes" id="UP000594121"/>
    </source>
</evidence>
<evidence type="ECO:0000256" key="2">
    <source>
        <dbReference type="ARBA" id="ARBA00022723"/>
    </source>
</evidence>
<dbReference type="RefSeq" id="WP_192819142.1">
    <property type="nucleotide sequence ID" value="NZ_CP062310.1"/>
</dbReference>
<dbReference type="AlphaFoldDB" id="A0A7L9FH91"/>
<protein>
    <submittedName>
        <fullName evidence="6">4Fe-4S dicluster domain-containing protein</fullName>
    </submittedName>
</protein>
<dbReference type="Proteomes" id="UP000594121">
    <property type="component" value="Chromosome"/>
</dbReference>
<dbReference type="InParanoid" id="A0A7L9FH91"/>
<dbReference type="GO" id="GO:0046872">
    <property type="term" value="F:metal ion binding"/>
    <property type="evidence" value="ECO:0007669"/>
    <property type="project" value="UniProtKB-KW"/>
</dbReference>
<sequence>MRLAHLWDQSKCIGCGACIAACNAANYASSTKENRTWGWIRSNIKRITFDLNAKPYLLLVQCQHCDNAPCVAVCPTGASYKDKDGLVKINPSLCIGCKYCMTACPYGARWLDEDTGLPAKCMGEECLSRISGGLEPMCVTVCPAGARAFGDIDDPKSEISQKLRKGRVVKLLEYKGTQPKYFVVVGP</sequence>
<dbReference type="Pfam" id="PF13247">
    <property type="entry name" value="Fer4_11"/>
    <property type="match status" value="1"/>
</dbReference>
<dbReference type="PANTHER" id="PTHR43177">
    <property type="entry name" value="PROTEIN NRFC"/>
    <property type="match status" value="1"/>
</dbReference>
<reference evidence="6 7" key="1">
    <citation type="submission" date="2020-10" db="EMBL/GenBank/DDBJ databases">
        <title>Thermofilum lucidum 3507LT sp. nov. a novel member of Thermofilaceae family isolated from Chile hot spring, and proposal of description order Thermofilales.</title>
        <authorList>
            <person name="Zayulina K.S."/>
            <person name="Elcheninov A.G."/>
            <person name="Toshchakov S.V."/>
            <person name="Kublanov I.V."/>
        </authorList>
    </citation>
    <scope>NUCLEOTIDE SEQUENCE [LARGE SCALE GENOMIC DNA]</scope>
    <source>
        <strain evidence="6 7">3507LT</strain>
    </source>
</reference>
<feature type="domain" description="4Fe-4S ferredoxin-type" evidence="5">
    <location>
        <begin position="3"/>
        <end position="32"/>
    </location>
</feature>
<keyword evidence="1" id="KW-0004">4Fe-4S</keyword>
<feature type="domain" description="4Fe-4S ferredoxin-type" evidence="5">
    <location>
        <begin position="53"/>
        <end position="84"/>
    </location>
</feature>
<keyword evidence="2" id="KW-0479">Metal-binding</keyword>
<dbReference type="GO" id="GO:0016491">
    <property type="term" value="F:oxidoreductase activity"/>
    <property type="evidence" value="ECO:0007669"/>
    <property type="project" value="UniProtKB-ARBA"/>
</dbReference>
<organism evidence="6 7">
    <name type="scientific">Infirmifilum lucidum</name>
    <dbReference type="NCBI Taxonomy" id="2776706"/>
    <lineage>
        <taxon>Archaea</taxon>
        <taxon>Thermoproteota</taxon>
        <taxon>Thermoprotei</taxon>
        <taxon>Thermofilales</taxon>
        <taxon>Thermofilaceae</taxon>
        <taxon>Infirmifilum</taxon>
    </lineage>
</organism>